<accession>A0A9Q3FGS9</accession>
<sequence>MKIVIQSPIYTILEESKSAAVEGTLETAATQITTLPPLPYPNNTGVHFIKSPTSADTGTNVSLPCHIVSGASQVVHRANGQATLKTRIVTCN</sequence>
<dbReference type="AlphaFoldDB" id="A0A9Q3FGS9"/>
<evidence type="ECO:0000313" key="1">
    <source>
        <dbReference type="EMBL" id="MBW0540001.1"/>
    </source>
</evidence>
<dbReference type="EMBL" id="AVOT02044630">
    <property type="protein sequence ID" value="MBW0540001.1"/>
    <property type="molecule type" value="Genomic_DNA"/>
</dbReference>
<organism evidence="1 2">
    <name type="scientific">Austropuccinia psidii MF-1</name>
    <dbReference type="NCBI Taxonomy" id="1389203"/>
    <lineage>
        <taxon>Eukaryota</taxon>
        <taxon>Fungi</taxon>
        <taxon>Dikarya</taxon>
        <taxon>Basidiomycota</taxon>
        <taxon>Pucciniomycotina</taxon>
        <taxon>Pucciniomycetes</taxon>
        <taxon>Pucciniales</taxon>
        <taxon>Sphaerophragmiaceae</taxon>
        <taxon>Austropuccinia</taxon>
    </lineage>
</organism>
<evidence type="ECO:0000313" key="2">
    <source>
        <dbReference type="Proteomes" id="UP000765509"/>
    </source>
</evidence>
<proteinExistence type="predicted"/>
<gene>
    <name evidence="1" type="ORF">O181_079716</name>
</gene>
<comment type="caution">
    <text evidence="1">The sequence shown here is derived from an EMBL/GenBank/DDBJ whole genome shotgun (WGS) entry which is preliminary data.</text>
</comment>
<protein>
    <submittedName>
        <fullName evidence="1">Uncharacterized protein</fullName>
    </submittedName>
</protein>
<dbReference type="Proteomes" id="UP000765509">
    <property type="component" value="Unassembled WGS sequence"/>
</dbReference>
<name>A0A9Q3FGS9_9BASI</name>
<keyword evidence="2" id="KW-1185">Reference proteome</keyword>
<reference evidence="1" key="1">
    <citation type="submission" date="2021-03" db="EMBL/GenBank/DDBJ databases">
        <title>Draft genome sequence of rust myrtle Austropuccinia psidii MF-1, a brazilian biotype.</title>
        <authorList>
            <person name="Quecine M.C."/>
            <person name="Pachon D.M.R."/>
            <person name="Bonatelli M.L."/>
            <person name="Correr F.H."/>
            <person name="Franceschini L.M."/>
            <person name="Leite T.F."/>
            <person name="Margarido G.R.A."/>
            <person name="Almeida C.A."/>
            <person name="Ferrarezi J.A."/>
            <person name="Labate C.A."/>
        </authorList>
    </citation>
    <scope>NUCLEOTIDE SEQUENCE</scope>
    <source>
        <strain evidence="1">MF-1</strain>
    </source>
</reference>